<keyword evidence="2" id="KW-0812">Transmembrane</keyword>
<keyword evidence="2" id="KW-0472">Membrane</keyword>
<feature type="transmembrane region" description="Helical" evidence="2">
    <location>
        <begin position="50"/>
        <end position="72"/>
    </location>
</feature>
<dbReference type="PANTHER" id="PTHR46594">
    <property type="entry name" value="P-TYPE CATION-TRANSPORTING ATPASE"/>
    <property type="match status" value="1"/>
</dbReference>
<evidence type="ECO:0000313" key="5">
    <source>
        <dbReference type="Proteomes" id="UP001149074"/>
    </source>
</evidence>
<dbReference type="PANTHER" id="PTHR46594:SF4">
    <property type="entry name" value="P-TYPE CATION-TRANSPORTING ATPASE"/>
    <property type="match status" value="1"/>
</dbReference>
<keyword evidence="2" id="KW-1133">Transmembrane helix</keyword>
<dbReference type="GO" id="GO:0046872">
    <property type="term" value="F:metal ion binding"/>
    <property type="evidence" value="ECO:0007669"/>
    <property type="project" value="UniProtKB-KW"/>
</dbReference>
<accession>A0A9W9KBG6</accession>
<proteinExistence type="predicted"/>
<evidence type="ECO:0000256" key="2">
    <source>
        <dbReference type="SAM" id="Phobius"/>
    </source>
</evidence>
<dbReference type="GeneID" id="81358628"/>
<keyword evidence="5" id="KW-1185">Reference proteome</keyword>
<evidence type="ECO:0000313" key="4">
    <source>
        <dbReference type="EMBL" id="KAJ5100155.1"/>
    </source>
</evidence>
<comment type="caution">
    <text evidence="4">The sequence shown here is derived from an EMBL/GenBank/DDBJ whole genome shotgun (WGS) entry which is preliminary data.</text>
</comment>
<evidence type="ECO:0000259" key="3">
    <source>
        <dbReference type="Pfam" id="PF24534"/>
    </source>
</evidence>
<protein>
    <submittedName>
        <fullName evidence="4">Cu2+-exporting ATPase</fullName>
    </submittedName>
</protein>
<reference evidence="4" key="2">
    <citation type="journal article" date="2023" name="IMA Fungus">
        <title>Comparative genomic study of the Penicillium genus elucidates a diverse pangenome and 15 lateral gene transfer events.</title>
        <authorList>
            <person name="Petersen C."/>
            <person name="Sorensen T."/>
            <person name="Nielsen M.R."/>
            <person name="Sondergaard T.E."/>
            <person name="Sorensen J.L."/>
            <person name="Fitzpatrick D.A."/>
            <person name="Frisvad J.C."/>
            <person name="Nielsen K.L."/>
        </authorList>
    </citation>
    <scope>NUCLEOTIDE SEQUENCE</scope>
    <source>
        <strain evidence="4">IBT 30761</strain>
    </source>
</reference>
<dbReference type="AlphaFoldDB" id="A0A9W9KBG6"/>
<organism evidence="4 5">
    <name type="scientific">Penicillium argentinense</name>
    <dbReference type="NCBI Taxonomy" id="1131581"/>
    <lineage>
        <taxon>Eukaryota</taxon>
        <taxon>Fungi</taxon>
        <taxon>Dikarya</taxon>
        <taxon>Ascomycota</taxon>
        <taxon>Pezizomycotina</taxon>
        <taxon>Eurotiomycetes</taxon>
        <taxon>Eurotiomycetidae</taxon>
        <taxon>Eurotiales</taxon>
        <taxon>Aspergillaceae</taxon>
        <taxon>Penicillium</taxon>
    </lineage>
</organism>
<name>A0A9W9KBG6_9EURO</name>
<dbReference type="EMBL" id="JAPQKI010000005">
    <property type="protein sequence ID" value="KAJ5100155.1"/>
    <property type="molecule type" value="Genomic_DNA"/>
</dbReference>
<dbReference type="Pfam" id="PF24534">
    <property type="entry name" value="HMA_PCA1"/>
    <property type="match status" value="1"/>
</dbReference>
<feature type="transmembrane region" description="Helical" evidence="2">
    <location>
        <begin position="78"/>
        <end position="98"/>
    </location>
</feature>
<evidence type="ECO:0000256" key="1">
    <source>
        <dbReference type="ARBA" id="ARBA00022723"/>
    </source>
</evidence>
<feature type="domain" description="PCA1 HMA heavy metal-associated" evidence="3">
    <location>
        <begin position="1"/>
        <end position="35"/>
    </location>
</feature>
<feature type="transmembrane region" description="Helical" evidence="2">
    <location>
        <begin position="118"/>
        <end position="138"/>
    </location>
</feature>
<dbReference type="OrthoDB" id="432719at2759"/>
<keyword evidence="1" id="KW-0479">Metal-binding</keyword>
<reference evidence="4" key="1">
    <citation type="submission" date="2022-11" db="EMBL/GenBank/DDBJ databases">
        <authorList>
            <person name="Petersen C."/>
        </authorList>
    </citation>
    <scope>NUCLEOTIDE SEQUENCE</scope>
    <source>
        <strain evidence="4">IBT 30761</strain>
    </source>
</reference>
<dbReference type="Proteomes" id="UP001149074">
    <property type="component" value="Unassembled WGS sequence"/>
</dbReference>
<feature type="transmembrane region" description="Helical" evidence="2">
    <location>
        <begin position="144"/>
        <end position="164"/>
    </location>
</feature>
<dbReference type="InterPro" id="IPR056236">
    <property type="entry name" value="HMA_PCA1"/>
</dbReference>
<gene>
    <name evidence="4" type="ORF">N7532_007156</name>
</gene>
<dbReference type="RefSeq" id="XP_056475808.1">
    <property type="nucleotide sequence ID" value="XM_056619649.1"/>
</dbReference>
<sequence>MNKQTVRVAFDPKILGARDLTEKIWGRPIELAPLRGDPSLEAGSKHVRHVGYMTFLSAVLTIPVLIMAWAPLPEREVAYSSASFTLATIVQVVIAGPFYPKALKALVFSRVIEMDLLIVLRTSAAYIFSVVSFGYLIAEKPLSIGQFCETSTLLVTLIMVRRWIAALARQRAVESISDPSLQASTAIIVDEESGLWLRLFLNPRALLVRALKPL</sequence>